<feature type="repeat" description="PPR" evidence="2">
    <location>
        <begin position="145"/>
        <end position="179"/>
    </location>
</feature>
<evidence type="ECO:0000256" key="1">
    <source>
        <dbReference type="ARBA" id="ARBA00022737"/>
    </source>
</evidence>
<keyword evidence="1" id="KW-0677">Repeat</keyword>
<dbReference type="Gene3D" id="1.25.40.10">
    <property type="entry name" value="Tetratricopeptide repeat domain"/>
    <property type="match status" value="4"/>
</dbReference>
<feature type="repeat" description="PPR" evidence="2">
    <location>
        <begin position="286"/>
        <end position="320"/>
    </location>
</feature>
<dbReference type="PANTHER" id="PTHR47926">
    <property type="entry name" value="PENTATRICOPEPTIDE REPEAT-CONTAINING PROTEIN"/>
    <property type="match status" value="1"/>
</dbReference>
<accession>A0A8B8PH29</accession>
<dbReference type="GO" id="GO:0009451">
    <property type="term" value="P:RNA modification"/>
    <property type="evidence" value="ECO:0007669"/>
    <property type="project" value="InterPro"/>
</dbReference>
<sequence>MHAKQGSEHLLRLLQCRTTQPTQIKQIHALLITNGHLLFTPTQWTSTLLFNALIRGYSNFGQARNSLLLFTHMLAQQAPPSDLTFTPLVKAAVSSASLGTALHAQMVRRGVSGDPFVRVSSIHFYGRTGELASACRVFEEIPKPCVVAYNAMLDAFSKNGLIDSAVSLFSRMPGRNVVSWTSVINGLGKNLRFREALEFFRNMMVHEDVKSGVVKPNEATYVILLSSCANFPGGGARDYGKQIHGYVVKNDIGLTAFLGTALIDFYGKTSSFRNAIKVFNQMGVKEICTWNALISSLACNGEEKKALAMFEQMKMKGLCPNEVTFAAALTSCARGGFVDSGFELFRSMVDDFGLVPVMEHYGCMVDLLGRAGLLRAAMDFVKSMPFEPDASVLGALLGACKIHGAIDLGNDVGRRLLEMQPRHCGRYVILSNIHAELNKWTSAAELRKAMEGLKIRKVPAFSLIDSL</sequence>
<evidence type="ECO:0000256" key="2">
    <source>
        <dbReference type="PROSITE-ProRule" id="PRU00708"/>
    </source>
</evidence>
<evidence type="ECO:0000313" key="4">
    <source>
        <dbReference type="RefSeq" id="XP_030533999.1"/>
    </source>
</evidence>
<reference evidence="4" key="2">
    <citation type="submission" date="2025-08" db="UniProtKB">
        <authorList>
            <consortium name="RefSeq"/>
        </authorList>
    </citation>
    <scope>IDENTIFICATION</scope>
    <source>
        <tissue evidence="4">Leaf</tissue>
    </source>
</reference>
<protein>
    <submittedName>
        <fullName evidence="4">Pentatricopeptide repeat-containing protein At1g10330</fullName>
    </submittedName>
</protein>
<dbReference type="OrthoDB" id="185373at2759"/>
<feature type="repeat" description="PPR" evidence="2">
    <location>
        <begin position="46"/>
        <end position="80"/>
    </location>
</feature>
<dbReference type="GO" id="GO:0003723">
    <property type="term" value="F:RNA binding"/>
    <property type="evidence" value="ECO:0007669"/>
    <property type="project" value="InterPro"/>
</dbReference>
<dbReference type="InterPro" id="IPR046848">
    <property type="entry name" value="E_motif"/>
</dbReference>
<dbReference type="NCBIfam" id="TIGR00756">
    <property type="entry name" value="PPR"/>
    <property type="match status" value="3"/>
</dbReference>
<dbReference type="AlphaFoldDB" id="A0A8B8PH29"/>
<reference evidence="3" key="1">
    <citation type="submission" date="2025-05" db="UniProtKB">
        <authorList>
            <consortium name="RefSeq"/>
        </authorList>
    </citation>
    <scope>NUCLEOTIDE SEQUENCE [LARGE SCALE GENOMIC DNA]</scope>
</reference>
<gene>
    <name evidence="4" type="primary">LOC115743386</name>
</gene>
<dbReference type="Pfam" id="PF20431">
    <property type="entry name" value="E_motif"/>
    <property type="match status" value="1"/>
</dbReference>
<dbReference type="KEGG" id="rarg:115743386"/>
<evidence type="ECO:0000313" key="3">
    <source>
        <dbReference type="Proteomes" id="UP000827889"/>
    </source>
</evidence>
<dbReference type="GeneID" id="115743386"/>
<dbReference type="FunFam" id="1.25.40.10:FF:000242">
    <property type="entry name" value="Pentatricopeptide repeat-containing protein"/>
    <property type="match status" value="1"/>
</dbReference>
<dbReference type="PANTHER" id="PTHR47926:SF348">
    <property type="entry name" value="PENTATRICOPEPTIDE REPEAT-CONTAINING PROTEIN"/>
    <property type="match status" value="1"/>
</dbReference>
<dbReference type="Pfam" id="PF01535">
    <property type="entry name" value="PPR"/>
    <property type="match status" value="3"/>
</dbReference>
<dbReference type="PROSITE" id="PS51375">
    <property type="entry name" value="PPR"/>
    <property type="match status" value="3"/>
</dbReference>
<dbReference type="InterPro" id="IPR046960">
    <property type="entry name" value="PPR_At4g14850-like_plant"/>
</dbReference>
<dbReference type="Proteomes" id="UP000827889">
    <property type="component" value="Chromosome 1"/>
</dbReference>
<dbReference type="RefSeq" id="XP_030533999.1">
    <property type="nucleotide sequence ID" value="XM_030678139.2"/>
</dbReference>
<dbReference type="InterPro" id="IPR011990">
    <property type="entry name" value="TPR-like_helical_dom_sf"/>
</dbReference>
<name>A0A8B8PH29_9MYRT</name>
<keyword evidence="3" id="KW-1185">Reference proteome</keyword>
<proteinExistence type="predicted"/>
<dbReference type="InterPro" id="IPR002885">
    <property type="entry name" value="PPR_rpt"/>
</dbReference>
<organism evidence="3 4">
    <name type="scientific">Rhodamnia argentea</name>
    <dbReference type="NCBI Taxonomy" id="178133"/>
    <lineage>
        <taxon>Eukaryota</taxon>
        <taxon>Viridiplantae</taxon>
        <taxon>Streptophyta</taxon>
        <taxon>Embryophyta</taxon>
        <taxon>Tracheophyta</taxon>
        <taxon>Spermatophyta</taxon>
        <taxon>Magnoliopsida</taxon>
        <taxon>eudicotyledons</taxon>
        <taxon>Gunneridae</taxon>
        <taxon>Pentapetalae</taxon>
        <taxon>rosids</taxon>
        <taxon>malvids</taxon>
        <taxon>Myrtales</taxon>
        <taxon>Myrtaceae</taxon>
        <taxon>Myrtoideae</taxon>
        <taxon>Myrteae</taxon>
        <taxon>Australasian group</taxon>
        <taxon>Rhodamnia</taxon>
    </lineage>
</organism>
<dbReference type="Pfam" id="PF13041">
    <property type="entry name" value="PPR_2"/>
    <property type="match status" value="2"/>
</dbReference>